<name>A0A7J8A845_PIPKU</name>
<protein>
    <submittedName>
        <fullName evidence="1">Uncharacterized protein</fullName>
    </submittedName>
</protein>
<evidence type="ECO:0000313" key="2">
    <source>
        <dbReference type="Proteomes" id="UP000558488"/>
    </source>
</evidence>
<gene>
    <name evidence="1" type="ORF">mPipKuh1_008801</name>
</gene>
<comment type="caution">
    <text evidence="1">The sequence shown here is derived from an EMBL/GenBank/DDBJ whole genome shotgun (WGS) entry which is preliminary data.</text>
</comment>
<dbReference type="AlphaFoldDB" id="A0A7J8A845"/>
<proteinExistence type="predicted"/>
<dbReference type="Proteomes" id="UP000558488">
    <property type="component" value="Unassembled WGS sequence"/>
</dbReference>
<organism evidence="1 2">
    <name type="scientific">Pipistrellus kuhlii</name>
    <name type="common">Kuhl's pipistrelle</name>
    <dbReference type="NCBI Taxonomy" id="59472"/>
    <lineage>
        <taxon>Eukaryota</taxon>
        <taxon>Metazoa</taxon>
        <taxon>Chordata</taxon>
        <taxon>Craniata</taxon>
        <taxon>Vertebrata</taxon>
        <taxon>Euteleostomi</taxon>
        <taxon>Mammalia</taxon>
        <taxon>Eutheria</taxon>
        <taxon>Laurasiatheria</taxon>
        <taxon>Chiroptera</taxon>
        <taxon>Yangochiroptera</taxon>
        <taxon>Vespertilionidae</taxon>
        <taxon>Pipistrellus</taxon>
    </lineage>
</organism>
<sequence>MTPLFPNPPKATAHQRAGSLHFQPSCSAFPQHPFPPVWAALWNFCWGVRTTTSSWSQPLSPPGQEVGIRSPGLELSPVLCQVPASEMNTPHLASERGSVGTWGLGEKENISYSPRGVSRTPLPWAGWKSSLNDWSASSHHGELVPG</sequence>
<accession>A0A7J8A845</accession>
<dbReference type="EMBL" id="JACAGB010000002">
    <property type="protein sequence ID" value="KAF6382419.1"/>
    <property type="molecule type" value="Genomic_DNA"/>
</dbReference>
<keyword evidence="2" id="KW-1185">Reference proteome</keyword>
<evidence type="ECO:0000313" key="1">
    <source>
        <dbReference type="EMBL" id="KAF6382419.1"/>
    </source>
</evidence>
<reference evidence="1 2" key="1">
    <citation type="journal article" date="2020" name="Nature">
        <title>Six reference-quality genomes reveal evolution of bat adaptations.</title>
        <authorList>
            <person name="Jebb D."/>
            <person name="Huang Z."/>
            <person name="Pippel M."/>
            <person name="Hughes G.M."/>
            <person name="Lavrichenko K."/>
            <person name="Devanna P."/>
            <person name="Winkler S."/>
            <person name="Jermiin L.S."/>
            <person name="Skirmuntt E.C."/>
            <person name="Katzourakis A."/>
            <person name="Burkitt-Gray L."/>
            <person name="Ray D.A."/>
            <person name="Sullivan K.A.M."/>
            <person name="Roscito J.G."/>
            <person name="Kirilenko B.M."/>
            <person name="Davalos L.M."/>
            <person name="Corthals A.P."/>
            <person name="Power M.L."/>
            <person name="Jones G."/>
            <person name="Ransome R.D."/>
            <person name="Dechmann D.K.N."/>
            <person name="Locatelli A.G."/>
            <person name="Puechmaille S.J."/>
            <person name="Fedrigo O."/>
            <person name="Jarvis E.D."/>
            <person name="Hiller M."/>
            <person name="Vernes S.C."/>
            <person name="Myers E.W."/>
            <person name="Teeling E.C."/>
        </authorList>
    </citation>
    <scope>NUCLEOTIDE SEQUENCE [LARGE SCALE GENOMIC DNA]</scope>
    <source>
        <strain evidence="1">MPipKuh1</strain>
        <tissue evidence="1">Flight muscle</tissue>
    </source>
</reference>